<keyword evidence="3 7" id="KW-0812">Transmembrane</keyword>
<dbReference type="Pfam" id="PF00001">
    <property type="entry name" value="7tm_1"/>
    <property type="match status" value="2"/>
</dbReference>
<evidence type="ECO:0000256" key="1">
    <source>
        <dbReference type="ARBA" id="ARBA00004651"/>
    </source>
</evidence>
<keyword evidence="10" id="KW-1185">Reference proteome</keyword>
<keyword evidence="2" id="KW-1003">Cell membrane</keyword>
<organism evidence="9 10">
    <name type="scientific">Nematostella vectensis</name>
    <name type="common">Starlet sea anemone</name>
    <dbReference type="NCBI Taxonomy" id="45351"/>
    <lineage>
        <taxon>Eukaryota</taxon>
        <taxon>Metazoa</taxon>
        <taxon>Cnidaria</taxon>
        <taxon>Anthozoa</taxon>
        <taxon>Hexacorallia</taxon>
        <taxon>Actiniaria</taxon>
        <taxon>Edwardsiidae</taxon>
        <taxon>Nematostella</taxon>
    </lineage>
</organism>
<gene>
    <name evidence="9" type="ORF">NEMVEDRAFT_v1g248556</name>
</gene>
<name>A7T1Y0_NEMVE</name>
<dbReference type="OMA" id="VFHSEAN"/>
<dbReference type="KEGG" id="nve:5500734"/>
<comment type="subcellular location">
    <subcellularLocation>
        <location evidence="1">Cell membrane</location>
        <topology evidence="1">Multi-pass membrane protein</topology>
    </subcellularLocation>
</comment>
<protein>
    <recommendedName>
        <fullName evidence="8">G-protein coupled receptors family 1 profile domain-containing protein</fullName>
    </recommendedName>
</protein>
<dbReference type="PROSITE" id="PS50262">
    <property type="entry name" value="G_PROTEIN_RECEP_F1_2"/>
    <property type="match status" value="1"/>
</dbReference>
<dbReference type="InterPro" id="IPR017452">
    <property type="entry name" value="GPCR_Rhodpsn_7TM"/>
</dbReference>
<feature type="compositionally biased region" description="Basic and acidic residues" evidence="6">
    <location>
        <begin position="327"/>
        <end position="337"/>
    </location>
</feature>
<dbReference type="Proteomes" id="UP000001593">
    <property type="component" value="Unassembled WGS sequence"/>
</dbReference>
<dbReference type="InParanoid" id="A7T1Y0"/>
<feature type="compositionally biased region" description="Basic and acidic residues" evidence="6">
    <location>
        <begin position="300"/>
        <end position="318"/>
    </location>
</feature>
<evidence type="ECO:0000313" key="10">
    <source>
        <dbReference type="Proteomes" id="UP000001593"/>
    </source>
</evidence>
<dbReference type="AlphaFoldDB" id="A7T1Y0"/>
<accession>A7T1Y0</accession>
<feature type="transmembrane region" description="Helical" evidence="7">
    <location>
        <begin position="22"/>
        <end position="45"/>
    </location>
</feature>
<feature type="transmembrane region" description="Helical" evidence="7">
    <location>
        <begin position="99"/>
        <end position="121"/>
    </location>
</feature>
<feature type="transmembrane region" description="Helical" evidence="7">
    <location>
        <begin position="224"/>
        <end position="248"/>
    </location>
</feature>
<feature type="transmembrane region" description="Helical" evidence="7">
    <location>
        <begin position="141"/>
        <end position="160"/>
    </location>
</feature>
<dbReference type="GO" id="GO:0007186">
    <property type="term" value="P:G protein-coupled receptor signaling pathway"/>
    <property type="evidence" value="ECO:0000318"/>
    <property type="project" value="GO_Central"/>
</dbReference>
<evidence type="ECO:0000256" key="5">
    <source>
        <dbReference type="ARBA" id="ARBA00023136"/>
    </source>
</evidence>
<evidence type="ECO:0000313" key="9">
    <source>
        <dbReference type="EMBL" id="EDO30034.1"/>
    </source>
</evidence>
<dbReference type="PANTHER" id="PTHR22750">
    <property type="entry name" value="G-PROTEIN COUPLED RECEPTOR"/>
    <property type="match status" value="1"/>
</dbReference>
<feature type="transmembrane region" description="Helical" evidence="7">
    <location>
        <begin position="57"/>
        <end position="79"/>
    </location>
</feature>
<keyword evidence="4 7" id="KW-1133">Transmembrane helix</keyword>
<evidence type="ECO:0000256" key="2">
    <source>
        <dbReference type="ARBA" id="ARBA00022475"/>
    </source>
</evidence>
<dbReference type="Gene3D" id="1.20.1070.10">
    <property type="entry name" value="Rhodopsin 7-helix transmembrane proteins"/>
    <property type="match status" value="1"/>
</dbReference>
<dbReference type="OrthoDB" id="5960565at2759"/>
<proteinExistence type="predicted"/>
<dbReference type="PRINTS" id="PR00237">
    <property type="entry name" value="GPCRRHODOPSN"/>
</dbReference>
<dbReference type="EMBL" id="DS470171">
    <property type="protein sequence ID" value="EDO30034.1"/>
    <property type="molecule type" value="Genomic_DNA"/>
</dbReference>
<keyword evidence="5 7" id="KW-0472">Membrane</keyword>
<dbReference type="CDD" id="cd00637">
    <property type="entry name" value="7tm_classA_rhodopsin-like"/>
    <property type="match status" value="1"/>
</dbReference>
<evidence type="ECO:0000256" key="7">
    <source>
        <dbReference type="SAM" id="Phobius"/>
    </source>
</evidence>
<feature type="domain" description="G-protein coupled receptors family 1 profile" evidence="8">
    <location>
        <begin position="39"/>
        <end position="280"/>
    </location>
</feature>
<evidence type="ECO:0000256" key="6">
    <source>
        <dbReference type="SAM" id="MobiDB-lite"/>
    </source>
</evidence>
<dbReference type="PhylomeDB" id="A7T1Y0"/>
<dbReference type="GO" id="GO:0004930">
    <property type="term" value="F:G protein-coupled receptor activity"/>
    <property type="evidence" value="ECO:0000318"/>
    <property type="project" value="GO_Central"/>
</dbReference>
<dbReference type="InterPro" id="IPR000276">
    <property type="entry name" value="GPCR_Rhodpsn"/>
</dbReference>
<dbReference type="GO" id="GO:0005886">
    <property type="term" value="C:plasma membrane"/>
    <property type="evidence" value="ECO:0000318"/>
    <property type="project" value="GO_Central"/>
</dbReference>
<feature type="transmembrane region" description="Helical" evidence="7">
    <location>
        <begin position="166"/>
        <end position="187"/>
    </location>
</feature>
<dbReference type="SUPFAM" id="SSF81321">
    <property type="entry name" value="Family A G protein-coupled receptor-like"/>
    <property type="match status" value="1"/>
</dbReference>
<sequence length="337" mass="38129">MVESCDLIETSLRYVSFLRQVYIANCALNAIFAVIAITGNLLVLFSIWKCRLLSEPSYFLLGVLALTDLAVGIIVQPLYVLYKTSEILGMASITCVTGVATNIFGNLFSGMSFLTVTFTWVDRYLALHLHLRYKAMVTSSMYSKVITGLFMVLCLFVSFYQWKIGVAIIFSIIIVPVCLITSTVAYCKIFGILRRHVNVFHSEANLGEITDNARAESVLKYRKSVLGIVYVQVFFLVCYTPYFVALVIRTILGVSPEWKLAWNITTTVIYINSSMNPCLFCWRMKDIRSAVIKTVKGFRGPRDRSESRISRISPRDSRSNTLNPEYVKTKHDNQAQT</sequence>
<feature type="region of interest" description="Disordered" evidence="6">
    <location>
        <begin position="300"/>
        <end position="337"/>
    </location>
</feature>
<dbReference type="HOGENOM" id="CLU_009579_14_1_1"/>
<reference evidence="9 10" key="1">
    <citation type="journal article" date="2007" name="Science">
        <title>Sea anemone genome reveals ancestral eumetazoan gene repertoire and genomic organization.</title>
        <authorList>
            <person name="Putnam N.H."/>
            <person name="Srivastava M."/>
            <person name="Hellsten U."/>
            <person name="Dirks B."/>
            <person name="Chapman J."/>
            <person name="Salamov A."/>
            <person name="Terry A."/>
            <person name="Shapiro H."/>
            <person name="Lindquist E."/>
            <person name="Kapitonov V.V."/>
            <person name="Jurka J."/>
            <person name="Genikhovich G."/>
            <person name="Grigoriev I.V."/>
            <person name="Lucas S.M."/>
            <person name="Steele R.E."/>
            <person name="Finnerty J.R."/>
            <person name="Technau U."/>
            <person name="Martindale M.Q."/>
            <person name="Rokhsar D.S."/>
        </authorList>
    </citation>
    <scope>NUCLEOTIDE SEQUENCE [LARGE SCALE GENOMIC DNA]</scope>
    <source>
        <strain evidence="10">CH2 X CH6</strain>
    </source>
</reference>
<evidence type="ECO:0000259" key="8">
    <source>
        <dbReference type="PROSITE" id="PS50262"/>
    </source>
</evidence>
<evidence type="ECO:0000256" key="4">
    <source>
        <dbReference type="ARBA" id="ARBA00022989"/>
    </source>
</evidence>
<evidence type="ECO:0000256" key="3">
    <source>
        <dbReference type="ARBA" id="ARBA00022692"/>
    </source>
</evidence>